<name>A0ABV9D683_9MICO</name>
<dbReference type="InterPro" id="IPR012495">
    <property type="entry name" value="TadE-like_dom"/>
</dbReference>
<organism evidence="3 4">
    <name type="scientific">Georgenia faecalis</name>
    <dbReference type="NCBI Taxonomy" id="2483799"/>
    <lineage>
        <taxon>Bacteria</taxon>
        <taxon>Bacillati</taxon>
        <taxon>Actinomycetota</taxon>
        <taxon>Actinomycetes</taxon>
        <taxon>Micrococcales</taxon>
        <taxon>Bogoriellaceae</taxon>
        <taxon>Georgenia</taxon>
    </lineage>
</organism>
<dbReference type="InterPro" id="IPR049790">
    <property type="entry name" value="Rv3655c/TadE"/>
</dbReference>
<evidence type="ECO:0000313" key="4">
    <source>
        <dbReference type="Proteomes" id="UP001595955"/>
    </source>
</evidence>
<dbReference type="EMBL" id="JBHSGF010000001">
    <property type="protein sequence ID" value="MFC4553718.1"/>
    <property type="molecule type" value="Genomic_DNA"/>
</dbReference>
<protein>
    <submittedName>
        <fullName evidence="3">TadE family type IV pilus minor pilin</fullName>
    </submittedName>
</protein>
<sequence length="137" mass="13424">MPAAGAGRVRRAGGLRRSGARERGTVTAELALALPAVVLVLVVVLTAGAAAVTHVRCADAARAGARAAALGEQPAVVTQVVQELAGPAADVVVGVEDGWVVVTVTRPVAVGLGWDGLRATATARTPAEPDGAPGAGP</sequence>
<keyword evidence="1" id="KW-1133">Transmembrane helix</keyword>
<evidence type="ECO:0000313" key="3">
    <source>
        <dbReference type="EMBL" id="MFC4553718.1"/>
    </source>
</evidence>
<dbReference type="Proteomes" id="UP001595955">
    <property type="component" value="Unassembled WGS sequence"/>
</dbReference>
<dbReference type="RefSeq" id="WP_122822957.1">
    <property type="nucleotide sequence ID" value="NZ_CP033325.1"/>
</dbReference>
<evidence type="ECO:0000256" key="1">
    <source>
        <dbReference type="SAM" id="Phobius"/>
    </source>
</evidence>
<keyword evidence="1" id="KW-0472">Membrane</keyword>
<comment type="caution">
    <text evidence="3">The sequence shown here is derived from an EMBL/GenBank/DDBJ whole genome shotgun (WGS) entry which is preliminary data.</text>
</comment>
<proteinExistence type="predicted"/>
<keyword evidence="1" id="KW-0812">Transmembrane</keyword>
<reference evidence="4" key="1">
    <citation type="journal article" date="2019" name="Int. J. Syst. Evol. Microbiol.">
        <title>The Global Catalogue of Microorganisms (GCM) 10K type strain sequencing project: providing services to taxonomists for standard genome sequencing and annotation.</title>
        <authorList>
            <consortium name="The Broad Institute Genomics Platform"/>
            <consortium name="The Broad Institute Genome Sequencing Center for Infectious Disease"/>
            <person name="Wu L."/>
            <person name="Ma J."/>
        </authorList>
    </citation>
    <scope>NUCLEOTIDE SEQUENCE [LARGE SCALE GENOMIC DNA]</scope>
    <source>
        <strain evidence="4">JCM 3369</strain>
    </source>
</reference>
<keyword evidence="4" id="KW-1185">Reference proteome</keyword>
<dbReference type="Pfam" id="PF07811">
    <property type="entry name" value="TadE"/>
    <property type="match status" value="1"/>
</dbReference>
<dbReference type="NCBIfam" id="NF041390">
    <property type="entry name" value="TadE_Rv3655c"/>
    <property type="match status" value="1"/>
</dbReference>
<evidence type="ECO:0000259" key="2">
    <source>
        <dbReference type="Pfam" id="PF07811"/>
    </source>
</evidence>
<accession>A0ABV9D683</accession>
<feature type="domain" description="TadE-like" evidence="2">
    <location>
        <begin position="24"/>
        <end position="66"/>
    </location>
</feature>
<gene>
    <name evidence="3" type="ORF">ACFO3F_00515</name>
</gene>
<feature type="transmembrane region" description="Helical" evidence="1">
    <location>
        <begin position="30"/>
        <end position="52"/>
    </location>
</feature>